<dbReference type="InterPro" id="IPR021124">
    <property type="entry name" value="CRISPR-assoc_prot_Cas5"/>
</dbReference>
<dbReference type="RefSeq" id="WP_188818077.1">
    <property type="nucleotide sequence ID" value="NZ_BMOF01000061.1"/>
</dbReference>
<dbReference type="InterPro" id="IPR013422">
    <property type="entry name" value="CRISPR-assoc_prot_Cas5_N"/>
</dbReference>
<dbReference type="AlphaFoldDB" id="A0A8J3FCP8"/>
<dbReference type="Proteomes" id="UP000637720">
    <property type="component" value="Unassembled WGS sequence"/>
</dbReference>
<dbReference type="GO" id="GO:0043571">
    <property type="term" value="P:maintenance of CRISPR repeat elements"/>
    <property type="evidence" value="ECO:0007669"/>
    <property type="project" value="InterPro"/>
</dbReference>
<sequence>MTTLLVFDVRGPLAHFRRPDTAVTHATYPFLTRTALHGLLGAILGTEPVQDGWAAIELRAPVRTRAQQLSMLGKMYLDGSNTKTFHRPTAVELLIQPHYRIYYTGPKQAELAEAIRQRRSVYPTYLGVAYALTVPEYVGEWAADPLEEADEEPLLCRTVVPVAAVKRLEPLPDAEYARVGGMLYERVGPGEYRGGVSVLYNAAGGPIRFVPKPSAHLPVRLMGLREGEAGVVALW</sequence>
<keyword evidence="1" id="KW-0051">Antiviral defense</keyword>
<dbReference type="Pfam" id="PF09704">
    <property type="entry name" value="Cas_Cas5d"/>
    <property type="match status" value="1"/>
</dbReference>
<accession>A0A8J3FCP8</accession>
<proteinExistence type="predicted"/>
<dbReference type="EMBL" id="BMOF01000061">
    <property type="protein sequence ID" value="GGK07222.1"/>
    <property type="molecule type" value="Genomic_DNA"/>
</dbReference>
<reference evidence="2" key="1">
    <citation type="journal article" date="2014" name="Int. J. Syst. Evol. Microbiol.">
        <title>Complete genome sequence of Corynebacterium casei LMG S-19264T (=DSM 44701T), isolated from a smear-ripened cheese.</title>
        <authorList>
            <consortium name="US DOE Joint Genome Institute (JGI-PGF)"/>
            <person name="Walter F."/>
            <person name="Albersmeier A."/>
            <person name="Kalinowski J."/>
            <person name="Ruckert C."/>
        </authorList>
    </citation>
    <scope>NUCLEOTIDE SEQUENCE</scope>
    <source>
        <strain evidence="2">JCM 14719</strain>
    </source>
</reference>
<dbReference type="GO" id="GO:0051607">
    <property type="term" value="P:defense response to virus"/>
    <property type="evidence" value="ECO:0007669"/>
    <property type="project" value="UniProtKB-KW"/>
</dbReference>
<evidence type="ECO:0000313" key="2">
    <source>
        <dbReference type="EMBL" id="GGK07222.1"/>
    </source>
</evidence>
<protein>
    <submittedName>
        <fullName evidence="2">CRISPR-associated protein Cas5</fullName>
    </submittedName>
</protein>
<evidence type="ECO:0000313" key="3">
    <source>
        <dbReference type="Proteomes" id="UP000637720"/>
    </source>
</evidence>
<name>A0A8J3FCP8_9BACI</name>
<comment type="caution">
    <text evidence="2">The sequence shown here is derived from an EMBL/GenBank/DDBJ whole genome shotgun (WGS) entry which is preliminary data.</text>
</comment>
<keyword evidence="3" id="KW-1185">Reference proteome</keyword>
<gene>
    <name evidence="2" type="ORF">GCM10007043_21600</name>
</gene>
<organism evidence="2 3">
    <name type="scientific">Calditerricola satsumensis</name>
    <dbReference type="NCBI Taxonomy" id="373054"/>
    <lineage>
        <taxon>Bacteria</taxon>
        <taxon>Bacillati</taxon>
        <taxon>Bacillota</taxon>
        <taxon>Bacilli</taxon>
        <taxon>Bacillales</taxon>
        <taxon>Bacillaceae</taxon>
        <taxon>Calditerricola</taxon>
    </lineage>
</organism>
<dbReference type="NCBIfam" id="TIGR02593">
    <property type="entry name" value="CRISPR_cas5"/>
    <property type="match status" value="1"/>
</dbReference>
<reference evidence="2" key="2">
    <citation type="submission" date="2020-09" db="EMBL/GenBank/DDBJ databases">
        <authorList>
            <person name="Sun Q."/>
            <person name="Ohkuma M."/>
        </authorList>
    </citation>
    <scope>NUCLEOTIDE SEQUENCE</scope>
    <source>
        <strain evidence="2">JCM 14719</strain>
    </source>
</reference>
<evidence type="ECO:0000256" key="1">
    <source>
        <dbReference type="ARBA" id="ARBA00023118"/>
    </source>
</evidence>
<dbReference type="Gene3D" id="3.30.70.2660">
    <property type="match status" value="1"/>
</dbReference>